<dbReference type="SMART" id="SM00869">
    <property type="entry name" value="Autotransporter"/>
    <property type="match status" value="1"/>
</dbReference>
<feature type="domain" description="Autotransporter" evidence="1">
    <location>
        <begin position="19"/>
        <end position="285"/>
    </location>
</feature>
<organism evidence="2 3">
    <name type="scientific">Bartonella bilalgolemii</name>
    <dbReference type="NCBI Taxonomy" id="2942911"/>
    <lineage>
        <taxon>Bacteria</taxon>
        <taxon>Pseudomonadati</taxon>
        <taxon>Pseudomonadota</taxon>
        <taxon>Alphaproteobacteria</taxon>
        <taxon>Hyphomicrobiales</taxon>
        <taxon>Bartonellaceae</taxon>
        <taxon>Bartonella</taxon>
    </lineage>
</organism>
<evidence type="ECO:0000313" key="2">
    <source>
        <dbReference type="EMBL" id="MCL6230398.1"/>
    </source>
</evidence>
<dbReference type="Gene3D" id="2.40.128.130">
    <property type="entry name" value="Autotransporter beta-domain"/>
    <property type="match status" value="1"/>
</dbReference>
<keyword evidence="3" id="KW-1185">Reference proteome</keyword>
<dbReference type="EMBL" id="JAMCOF010000036">
    <property type="protein sequence ID" value="MCL6230398.1"/>
    <property type="molecule type" value="Genomic_DNA"/>
</dbReference>
<gene>
    <name evidence="2" type="ORF">M4Z11_07370</name>
</gene>
<evidence type="ECO:0000259" key="1">
    <source>
        <dbReference type="PROSITE" id="PS51208"/>
    </source>
</evidence>
<evidence type="ECO:0000313" key="3">
    <source>
        <dbReference type="Proteomes" id="UP001523003"/>
    </source>
</evidence>
<proteinExistence type="predicted"/>
<dbReference type="SUPFAM" id="SSF103515">
    <property type="entry name" value="Autotransporter"/>
    <property type="match status" value="1"/>
</dbReference>
<dbReference type="Pfam" id="PF03797">
    <property type="entry name" value="Autotransporter"/>
    <property type="match status" value="1"/>
</dbReference>
<feature type="non-terminal residue" evidence="2">
    <location>
        <position position="285"/>
    </location>
</feature>
<dbReference type="PROSITE" id="PS51208">
    <property type="entry name" value="AUTOTRANSPORTER"/>
    <property type="match status" value="1"/>
</dbReference>
<accession>A0ABT0PAA7</accession>
<comment type="caution">
    <text evidence="2">The sequence shown here is derived from an EMBL/GenBank/DDBJ whole genome shotgun (WGS) entry which is preliminary data.</text>
</comment>
<dbReference type="InterPro" id="IPR005546">
    <property type="entry name" value="Autotransporte_beta"/>
</dbReference>
<name>A0ABT0PAA7_9HYPH</name>
<dbReference type="InterPro" id="IPR006315">
    <property type="entry name" value="OM_autotransptr_brl_dom"/>
</dbReference>
<sequence>MSNQHELLEIIENASNEADNNRKTSFFIRGYGSNHRYTSNLSVFEHGYGADLDYNSMTAGVVLNTLENKQSALSFGTMGTYGRLSLQPLSVKQSQKSVFNKWSGKLYAHLQHDTGFYVNGFISYDLLKGDVVTLARGKTAELKGRLLSTSLMGGQAIITGYNGFIIEPQIQVIYQSIMFDKARDIDRFDIELGNHDQLIARVGGCLKKAVTSSEKARVVSFYGKLHLAHSYENKRIVYFKDAFQLGAFGSTVETGMGVHAQLSNTIALHGDLLYKHKLTKAGFSG</sequence>
<dbReference type="RefSeq" id="WP_249678040.1">
    <property type="nucleotide sequence ID" value="NZ_JAMCOF010000036.1"/>
</dbReference>
<dbReference type="InterPro" id="IPR036709">
    <property type="entry name" value="Autotransporte_beta_dom_sf"/>
</dbReference>
<reference evidence="2 3" key="1">
    <citation type="submission" date="2022-05" db="EMBL/GenBank/DDBJ databases">
        <title>Description of the Bartonella bilalgolemii sp. nov. Isolated from Apodemus uralensis (Pallas 1811).</title>
        <authorList>
            <person name="Zgheib R."/>
            <person name="Celebi B."/>
        </authorList>
    </citation>
    <scope>NUCLEOTIDE SEQUENCE [LARGE SCALE GENOMIC DNA]</scope>
    <source>
        <strain evidence="2 3">G70</strain>
    </source>
</reference>
<dbReference type="Proteomes" id="UP001523003">
    <property type="component" value="Unassembled WGS sequence"/>
</dbReference>
<protein>
    <submittedName>
        <fullName evidence="2">Autotransporter outer membrane beta-barrel domain-containing protein</fullName>
    </submittedName>
</protein>
<dbReference type="NCBIfam" id="TIGR01414">
    <property type="entry name" value="autotrans_barl"/>
    <property type="match status" value="1"/>
</dbReference>